<protein>
    <submittedName>
        <fullName evidence="1">Uncharacterized protein</fullName>
    </submittedName>
</protein>
<name>A0ABR2QER7_9ROSI</name>
<sequence length="83" mass="9758">MRDKSRLTEKESIKLTITRNLDCNLIRYKEVESEVKWVEQKHDALLAEREGIFISSKKMKMELEVVGKEWIEYEANAKAAEAE</sequence>
<dbReference type="Proteomes" id="UP001396334">
    <property type="component" value="Unassembled WGS sequence"/>
</dbReference>
<gene>
    <name evidence="1" type="ORF">V6N11_070324</name>
</gene>
<evidence type="ECO:0000313" key="1">
    <source>
        <dbReference type="EMBL" id="KAK8999147.1"/>
    </source>
</evidence>
<dbReference type="EMBL" id="JBBPBN010000040">
    <property type="protein sequence ID" value="KAK8999147.1"/>
    <property type="molecule type" value="Genomic_DNA"/>
</dbReference>
<proteinExistence type="predicted"/>
<keyword evidence="2" id="KW-1185">Reference proteome</keyword>
<reference evidence="1 2" key="1">
    <citation type="journal article" date="2024" name="G3 (Bethesda)">
        <title>Genome assembly of Hibiscus sabdariffa L. provides insights into metabolisms of medicinal natural products.</title>
        <authorList>
            <person name="Kim T."/>
        </authorList>
    </citation>
    <scope>NUCLEOTIDE SEQUENCE [LARGE SCALE GENOMIC DNA]</scope>
    <source>
        <strain evidence="1">TK-2024</strain>
        <tissue evidence="1">Old leaves</tissue>
    </source>
</reference>
<accession>A0ABR2QER7</accession>
<organism evidence="1 2">
    <name type="scientific">Hibiscus sabdariffa</name>
    <name type="common">roselle</name>
    <dbReference type="NCBI Taxonomy" id="183260"/>
    <lineage>
        <taxon>Eukaryota</taxon>
        <taxon>Viridiplantae</taxon>
        <taxon>Streptophyta</taxon>
        <taxon>Embryophyta</taxon>
        <taxon>Tracheophyta</taxon>
        <taxon>Spermatophyta</taxon>
        <taxon>Magnoliopsida</taxon>
        <taxon>eudicotyledons</taxon>
        <taxon>Gunneridae</taxon>
        <taxon>Pentapetalae</taxon>
        <taxon>rosids</taxon>
        <taxon>malvids</taxon>
        <taxon>Malvales</taxon>
        <taxon>Malvaceae</taxon>
        <taxon>Malvoideae</taxon>
        <taxon>Hibiscus</taxon>
    </lineage>
</organism>
<comment type="caution">
    <text evidence="1">The sequence shown here is derived from an EMBL/GenBank/DDBJ whole genome shotgun (WGS) entry which is preliminary data.</text>
</comment>
<evidence type="ECO:0000313" key="2">
    <source>
        <dbReference type="Proteomes" id="UP001396334"/>
    </source>
</evidence>